<evidence type="ECO:0008006" key="3">
    <source>
        <dbReference type="Google" id="ProtNLM"/>
    </source>
</evidence>
<keyword evidence="2" id="KW-1185">Reference proteome</keyword>
<gene>
    <name evidence="1" type="ORF">NST17_20985</name>
</gene>
<dbReference type="RefSeq" id="WP_269920003.1">
    <property type="nucleotide sequence ID" value="NZ_JANUVP010000034.1"/>
</dbReference>
<organism evidence="1 2">
    <name type="scientific">Caldifermentibacillus hisashii</name>
    <dbReference type="NCBI Taxonomy" id="996558"/>
    <lineage>
        <taxon>Bacteria</taxon>
        <taxon>Bacillati</taxon>
        <taxon>Bacillota</taxon>
        <taxon>Bacilli</taxon>
        <taxon>Bacillales</taxon>
        <taxon>Bacillaceae</taxon>
        <taxon>Caldifermentibacillus</taxon>
    </lineage>
</organism>
<name>A0ABU9K3C5_9BACI</name>
<evidence type="ECO:0000313" key="2">
    <source>
        <dbReference type="Proteomes" id="UP001459714"/>
    </source>
</evidence>
<dbReference type="Proteomes" id="UP001459714">
    <property type="component" value="Unassembled WGS sequence"/>
</dbReference>
<dbReference type="EMBL" id="JBBYAK010000003">
    <property type="protein sequence ID" value="MEL3959632.1"/>
    <property type="molecule type" value="Genomic_DNA"/>
</dbReference>
<accession>A0ABU9K3C5</accession>
<protein>
    <recommendedName>
        <fullName evidence="3">CpXC domain-containing protein</fullName>
    </recommendedName>
</protein>
<reference evidence="1 2" key="1">
    <citation type="submission" date="2024-03" db="EMBL/GenBank/DDBJ databases">
        <title>Bacilli Hybrid Assemblies.</title>
        <authorList>
            <person name="Kovac J."/>
        </authorList>
    </citation>
    <scope>NUCLEOTIDE SEQUENCE [LARGE SCALE GENOMIC DNA]</scope>
    <source>
        <strain evidence="1 2">FSL M8-0022</strain>
    </source>
</reference>
<evidence type="ECO:0000313" key="1">
    <source>
        <dbReference type="EMBL" id="MEL3959632.1"/>
    </source>
</evidence>
<proteinExistence type="predicted"/>
<sequence>MLNDTRLLTPSHLLYRALQYPAINGQEKFSEPILCPLCGIETWEGVKWKVTPRFSDLDLFAEKENIKFLCPACYFTLNHILDLHKPYLLNPEGLHILQFDDQTEKKVKLGKVKKVSRYYLMDFLLNSPTHEPWVLMLQSKMNPQHSLIRAKVNFGYSDTLWVSDGTTPHAIPREGLESLFDCLIKVKKSTGLYPYLYLDEPPRKEHKEYELWLELEPILSKHRHAHYLSFVYERIIPPEKYMVEKEKGVDLHD</sequence>
<comment type="caution">
    <text evidence="1">The sequence shown here is derived from an EMBL/GenBank/DDBJ whole genome shotgun (WGS) entry which is preliminary data.</text>
</comment>